<evidence type="ECO:0000313" key="4">
    <source>
        <dbReference type="Proteomes" id="UP001365542"/>
    </source>
</evidence>
<feature type="compositionally biased region" description="Polar residues" evidence="1">
    <location>
        <begin position="249"/>
        <end position="264"/>
    </location>
</feature>
<reference evidence="3 4" key="1">
    <citation type="submission" date="2019-10" db="EMBL/GenBank/DDBJ databases">
        <authorList>
            <person name="Palmer J.M."/>
        </authorList>
    </citation>
    <scope>NUCLEOTIDE SEQUENCE [LARGE SCALE GENOMIC DNA]</scope>
    <source>
        <strain evidence="3 4">TWF694</strain>
    </source>
</reference>
<dbReference type="AlphaFoldDB" id="A0AAV9XF72"/>
<keyword evidence="2" id="KW-0732">Signal</keyword>
<protein>
    <submittedName>
        <fullName evidence="3">Uncharacterized protein</fullName>
    </submittedName>
</protein>
<feature type="chain" id="PRO_5043664921" evidence="2">
    <location>
        <begin position="23"/>
        <end position="736"/>
    </location>
</feature>
<comment type="caution">
    <text evidence="3">The sequence shown here is derived from an EMBL/GenBank/DDBJ whole genome shotgun (WGS) entry which is preliminary data.</text>
</comment>
<evidence type="ECO:0000256" key="1">
    <source>
        <dbReference type="SAM" id="MobiDB-lite"/>
    </source>
</evidence>
<evidence type="ECO:0000256" key="2">
    <source>
        <dbReference type="SAM" id="SignalP"/>
    </source>
</evidence>
<feature type="region of interest" description="Disordered" evidence="1">
    <location>
        <begin position="249"/>
        <end position="273"/>
    </location>
</feature>
<proteinExistence type="predicted"/>
<dbReference type="EMBL" id="JAVHJO010000005">
    <property type="protein sequence ID" value="KAK6540553.1"/>
    <property type="molecule type" value="Genomic_DNA"/>
</dbReference>
<gene>
    <name evidence="3" type="ORF">TWF694_009344</name>
</gene>
<sequence>MKATKISRIWLAAVLAVSPVSGWLMQLATNQVDMVATAAARVNSAPIPIYLYQQGEQYPPLDFDSCIKIDYGNLPADTQLTHFNFARDPPEWDYTKSKTANMVNAIRGVFFYEGDDCQTLSIKFMYRISDEYRPPSTLFLASGTINPSLRLGSWKPVWLYGQGGYSNAIVKIDVGGREDFLNTQDTLTMAQLWALGQKPEVQVEIGTGQPITIKDLQKAYGNNVRVPPPQSLMPTPNEGLRDYNIPPLQTGTGLTRPGQQQTPPTGGVNGKILSTKPIDLEYDEEEEDESPQMTRINLLNDQDREYRLPLQQDNLFQSEKSSPGVYGIDLRSPDMATSPNPSPPDEYYGYQSYVYPRFQNPSNNQKNHWENNNNLGFGSTQEWTDDLHFAGYSDGNFAFPLSPQNLDFSRFMQSGNPSFNERQEGPFNFFNQPTSQSFERGGTMVTESPIIREVVQEVSLEEEEDQQLEKLQLVQTEEEDAEGNPEMEIETLKSNTSNRSGDTILIETSGDEIEVGYFPEEMARIAEETARKDALEQIQVANNINRSQRNGEEVMPAEQQGRANGGIRQEMPPPTRPTDRNLRLSSITSLPDGGQALLQNRVTFARAVQGLDTKYAPSAARVFENANNAIHNALVKLTTDDDFSNTNTYVTEIERISKQRIAYLLKNEQLFLEHLKTIARDFGESDRKALEVVRQMKGTIASEVGGKILSEPLPSYEELEGSLAGGSVNEIQQEFE</sequence>
<keyword evidence="4" id="KW-1185">Reference proteome</keyword>
<dbReference type="Proteomes" id="UP001365542">
    <property type="component" value="Unassembled WGS sequence"/>
</dbReference>
<evidence type="ECO:0000313" key="3">
    <source>
        <dbReference type="EMBL" id="KAK6540553.1"/>
    </source>
</evidence>
<name>A0AAV9XF72_9PEZI</name>
<feature type="region of interest" description="Disordered" evidence="1">
    <location>
        <begin position="412"/>
        <end position="444"/>
    </location>
</feature>
<feature type="signal peptide" evidence="2">
    <location>
        <begin position="1"/>
        <end position="22"/>
    </location>
</feature>
<accession>A0AAV9XF72</accession>
<organism evidence="3 4">
    <name type="scientific">Orbilia ellipsospora</name>
    <dbReference type="NCBI Taxonomy" id="2528407"/>
    <lineage>
        <taxon>Eukaryota</taxon>
        <taxon>Fungi</taxon>
        <taxon>Dikarya</taxon>
        <taxon>Ascomycota</taxon>
        <taxon>Pezizomycotina</taxon>
        <taxon>Orbiliomycetes</taxon>
        <taxon>Orbiliales</taxon>
        <taxon>Orbiliaceae</taxon>
        <taxon>Orbilia</taxon>
    </lineage>
</organism>
<feature type="compositionally biased region" description="Polar residues" evidence="1">
    <location>
        <begin position="429"/>
        <end position="438"/>
    </location>
</feature>